<protein>
    <recommendedName>
        <fullName evidence="1">DUF6532 domain-containing protein</fullName>
    </recommendedName>
</protein>
<dbReference type="Pfam" id="PF20149">
    <property type="entry name" value="DUF6532"/>
    <property type="match status" value="1"/>
</dbReference>
<dbReference type="Proteomes" id="UP000297245">
    <property type="component" value="Unassembled WGS sequence"/>
</dbReference>
<evidence type="ECO:0000259" key="1">
    <source>
        <dbReference type="Pfam" id="PF20149"/>
    </source>
</evidence>
<dbReference type="InterPro" id="IPR045341">
    <property type="entry name" value="DUF6532"/>
</dbReference>
<proteinExistence type="predicted"/>
<reference evidence="2 3" key="1">
    <citation type="journal article" date="2019" name="Nat. Ecol. Evol.">
        <title>Megaphylogeny resolves global patterns of mushroom evolution.</title>
        <authorList>
            <person name="Varga T."/>
            <person name="Krizsan K."/>
            <person name="Foldi C."/>
            <person name="Dima B."/>
            <person name="Sanchez-Garcia M."/>
            <person name="Sanchez-Ramirez S."/>
            <person name="Szollosi G.J."/>
            <person name="Szarkandi J.G."/>
            <person name="Papp V."/>
            <person name="Albert L."/>
            <person name="Andreopoulos W."/>
            <person name="Angelini C."/>
            <person name="Antonin V."/>
            <person name="Barry K.W."/>
            <person name="Bougher N.L."/>
            <person name="Buchanan P."/>
            <person name="Buyck B."/>
            <person name="Bense V."/>
            <person name="Catcheside P."/>
            <person name="Chovatia M."/>
            <person name="Cooper J."/>
            <person name="Damon W."/>
            <person name="Desjardin D."/>
            <person name="Finy P."/>
            <person name="Geml J."/>
            <person name="Haridas S."/>
            <person name="Hughes K."/>
            <person name="Justo A."/>
            <person name="Karasinski D."/>
            <person name="Kautmanova I."/>
            <person name="Kiss B."/>
            <person name="Kocsube S."/>
            <person name="Kotiranta H."/>
            <person name="LaButti K.M."/>
            <person name="Lechner B.E."/>
            <person name="Liimatainen K."/>
            <person name="Lipzen A."/>
            <person name="Lukacs Z."/>
            <person name="Mihaltcheva S."/>
            <person name="Morgado L.N."/>
            <person name="Niskanen T."/>
            <person name="Noordeloos M.E."/>
            <person name="Ohm R.A."/>
            <person name="Ortiz-Santana B."/>
            <person name="Ovrebo C."/>
            <person name="Racz N."/>
            <person name="Riley R."/>
            <person name="Savchenko A."/>
            <person name="Shiryaev A."/>
            <person name="Soop K."/>
            <person name="Spirin V."/>
            <person name="Szebenyi C."/>
            <person name="Tomsovsky M."/>
            <person name="Tulloss R.E."/>
            <person name="Uehling J."/>
            <person name="Grigoriev I.V."/>
            <person name="Vagvolgyi C."/>
            <person name="Papp T."/>
            <person name="Martin F.M."/>
            <person name="Miettinen O."/>
            <person name="Hibbett D.S."/>
            <person name="Nagy L.G."/>
        </authorList>
    </citation>
    <scope>NUCLEOTIDE SEQUENCE [LARGE SCALE GENOMIC DNA]</scope>
    <source>
        <strain evidence="2 3">CBS 962.96</strain>
    </source>
</reference>
<dbReference type="OrthoDB" id="3225557at2759"/>
<evidence type="ECO:0000313" key="2">
    <source>
        <dbReference type="EMBL" id="THU89468.1"/>
    </source>
</evidence>
<dbReference type="AlphaFoldDB" id="A0A4S8LLB2"/>
<organism evidence="2 3">
    <name type="scientific">Dendrothele bispora (strain CBS 962.96)</name>
    <dbReference type="NCBI Taxonomy" id="1314807"/>
    <lineage>
        <taxon>Eukaryota</taxon>
        <taxon>Fungi</taxon>
        <taxon>Dikarya</taxon>
        <taxon>Basidiomycota</taxon>
        <taxon>Agaricomycotina</taxon>
        <taxon>Agaricomycetes</taxon>
        <taxon>Agaricomycetidae</taxon>
        <taxon>Agaricales</taxon>
        <taxon>Agaricales incertae sedis</taxon>
        <taxon>Dendrothele</taxon>
    </lineage>
</organism>
<sequence>MSLIKLDTPPAACKQWNNQPKYHNWLNWRLNVDETGENAIILPLAAHSRRSPSAPIDVSTPDDGKSDGSSVIDWTFLPEDEDDDDTVAAPIPKGRNAKYEAKRPLITSTAINKEKYANSSRNEGWDPETHMVYPDGQCAISKRHQPAPLEAIINEAIDITLGLFLLTNAIPDTVEQLSLCSLALSMACNKLQKPKILYWMERDKIYKKHLTNYLYGRVSHIRTGIIGVAQAVVPSTYGLGQLVTDKRKELVKALMDRHTFIFPLSDPANVKTLRSNEPYRHPAVVAVLRQALFDGKKAIGRRYMENFECNSDLDDCKEIPKHMLAFIATTIFAVLNEWSTGLEVKAEFEVSSFQTHYKEHLQLLEEKILKKGGKEKYHNLMSYLFREATCRVGTATVSESNLPEIDFDNMA</sequence>
<keyword evidence="3" id="KW-1185">Reference proteome</keyword>
<gene>
    <name evidence="2" type="ORF">K435DRAFT_914385</name>
</gene>
<dbReference type="EMBL" id="ML179366">
    <property type="protein sequence ID" value="THU89468.1"/>
    <property type="molecule type" value="Genomic_DNA"/>
</dbReference>
<name>A0A4S8LLB2_DENBC</name>
<evidence type="ECO:0000313" key="3">
    <source>
        <dbReference type="Proteomes" id="UP000297245"/>
    </source>
</evidence>
<feature type="domain" description="DUF6532" evidence="1">
    <location>
        <begin position="156"/>
        <end position="366"/>
    </location>
</feature>
<accession>A0A4S8LLB2</accession>